<keyword evidence="3" id="KW-1185">Reference proteome</keyword>
<dbReference type="Proteomes" id="UP000886523">
    <property type="component" value="Unassembled WGS sequence"/>
</dbReference>
<feature type="region of interest" description="Disordered" evidence="1">
    <location>
        <begin position="1"/>
        <end position="33"/>
    </location>
</feature>
<protein>
    <recommendedName>
        <fullName evidence="4">Actin-like ATPase domain-containing protein</fullName>
    </recommendedName>
</protein>
<dbReference type="AlphaFoldDB" id="A0A9P6AHH2"/>
<evidence type="ECO:0000313" key="2">
    <source>
        <dbReference type="EMBL" id="KAF9505410.1"/>
    </source>
</evidence>
<dbReference type="SUPFAM" id="SSF53067">
    <property type="entry name" value="Actin-like ATPase domain"/>
    <property type="match status" value="2"/>
</dbReference>
<accession>A0A9P6AHH2</accession>
<dbReference type="InterPro" id="IPR043129">
    <property type="entry name" value="ATPase_NBD"/>
</dbReference>
<name>A0A9P6AHH2_9AGAM</name>
<sequence>MNFTVPYDRQLAGLPRSPTKSSPHAPRGRSKLSQGNGLCISIDLGTTHSAVAFGTSASPTASQIYYWPGSSHPFPKIPTCVVYDGLGDVRAWGVEAKETTLRKGWVRSEWFKLGLDPSFATNGVHTMLPVQLAPPLPKDSATNVLFNYLSSLWLYAKGQIMQKNTLGDLNVANVYLTVPSSWDARKCLILREAAIKAGLVAQITSQDTSWMDRLHIIAEPEASAVYCVSSPKIININKLEEGQQLMVCNAGGVFVDMAVYNVLRLWGTAEISESCLRSGRNCGSLFLDLRFRDLVCSRLAGHPSHLDEASLAHFLLSFEMEKKNFHGPVDDNKYYHFRCLRPEDLHDPAVGLENGELILPGFILRRDVFDPVITQVLQAIQEQLEIFNKRVDILVLMGGFASSDYLFRQVKDEFGSQIHLISRPADGDSSSVRGGASAGLHTATSAKPLMTLAVALQSFIMRVRLPAEPLDKMLRPAYITSTAGVWICENRVQYVVRKGAKIRRGERIDVELRKFSTSSYDSTFETVLYTSYSDRIMRYADEGETTELCRCYVDLSPLPHFQRQARSIPSDGFYTDFELGFELDTPEVRGVLRYNGHDYGPIGFDLRS</sequence>
<dbReference type="PANTHER" id="PTHR14187:SF5">
    <property type="entry name" value="HEAT SHOCK 70 KDA PROTEIN 12A"/>
    <property type="match status" value="1"/>
</dbReference>
<dbReference type="EMBL" id="MU129155">
    <property type="protein sequence ID" value="KAF9505410.1"/>
    <property type="molecule type" value="Genomic_DNA"/>
</dbReference>
<comment type="caution">
    <text evidence="2">The sequence shown here is derived from an EMBL/GenBank/DDBJ whole genome shotgun (WGS) entry which is preliminary data.</text>
</comment>
<evidence type="ECO:0000313" key="3">
    <source>
        <dbReference type="Proteomes" id="UP000886523"/>
    </source>
</evidence>
<organism evidence="2 3">
    <name type="scientific">Hydnum rufescens UP504</name>
    <dbReference type="NCBI Taxonomy" id="1448309"/>
    <lineage>
        <taxon>Eukaryota</taxon>
        <taxon>Fungi</taxon>
        <taxon>Dikarya</taxon>
        <taxon>Basidiomycota</taxon>
        <taxon>Agaricomycotina</taxon>
        <taxon>Agaricomycetes</taxon>
        <taxon>Cantharellales</taxon>
        <taxon>Hydnaceae</taxon>
        <taxon>Hydnum</taxon>
    </lineage>
</organism>
<dbReference type="InterPro" id="IPR018181">
    <property type="entry name" value="Heat_shock_70_CS"/>
</dbReference>
<dbReference type="PANTHER" id="PTHR14187">
    <property type="entry name" value="ALPHA KINASE/ELONGATION FACTOR 2 KINASE"/>
    <property type="match status" value="1"/>
</dbReference>
<proteinExistence type="predicted"/>
<evidence type="ECO:0008006" key="4">
    <source>
        <dbReference type="Google" id="ProtNLM"/>
    </source>
</evidence>
<reference evidence="2" key="1">
    <citation type="journal article" date="2020" name="Nat. Commun.">
        <title>Large-scale genome sequencing of mycorrhizal fungi provides insights into the early evolution of symbiotic traits.</title>
        <authorList>
            <person name="Miyauchi S."/>
            <person name="Kiss E."/>
            <person name="Kuo A."/>
            <person name="Drula E."/>
            <person name="Kohler A."/>
            <person name="Sanchez-Garcia M."/>
            <person name="Morin E."/>
            <person name="Andreopoulos B."/>
            <person name="Barry K.W."/>
            <person name="Bonito G."/>
            <person name="Buee M."/>
            <person name="Carver A."/>
            <person name="Chen C."/>
            <person name="Cichocki N."/>
            <person name="Clum A."/>
            <person name="Culley D."/>
            <person name="Crous P.W."/>
            <person name="Fauchery L."/>
            <person name="Girlanda M."/>
            <person name="Hayes R.D."/>
            <person name="Keri Z."/>
            <person name="LaButti K."/>
            <person name="Lipzen A."/>
            <person name="Lombard V."/>
            <person name="Magnuson J."/>
            <person name="Maillard F."/>
            <person name="Murat C."/>
            <person name="Nolan M."/>
            <person name="Ohm R.A."/>
            <person name="Pangilinan J."/>
            <person name="Pereira M.F."/>
            <person name="Perotto S."/>
            <person name="Peter M."/>
            <person name="Pfister S."/>
            <person name="Riley R."/>
            <person name="Sitrit Y."/>
            <person name="Stielow J.B."/>
            <person name="Szollosi G."/>
            <person name="Zifcakova L."/>
            <person name="Stursova M."/>
            <person name="Spatafora J.W."/>
            <person name="Tedersoo L."/>
            <person name="Vaario L.M."/>
            <person name="Yamada A."/>
            <person name="Yan M."/>
            <person name="Wang P."/>
            <person name="Xu J."/>
            <person name="Bruns T."/>
            <person name="Baldrian P."/>
            <person name="Vilgalys R."/>
            <person name="Dunand C."/>
            <person name="Henrissat B."/>
            <person name="Grigoriev I.V."/>
            <person name="Hibbett D."/>
            <person name="Nagy L.G."/>
            <person name="Martin F.M."/>
        </authorList>
    </citation>
    <scope>NUCLEOTIDE SEQUENCE</scope>
    <source>
        <strain evidence="2">UP504</strain>
    </source>
</reference>
<evidence type="ECO:0000256" key="1">
    <source>
        <dbReference type="SAM" id="MobiDB-lite"/>
    </source>
</evidence>
<dbReference type="Gene3D" id="3.30.420.40">
    <property type="match status" value="1"/>
</dbReference>
<dbReference type="CDD" id="cd10170">
    <property type="entry name" value="ASKHA_NBD_HSP70"/>
    <property type="match status" value="1"/>
</dbReference>
<dbReference type="OrthoDB" id="2963168at2759"/>
<dbReference type="PROSITE" id="PS00297">
    <property type="entry name" value="HSP70_1"/>
    <property type="match status" value="1"/>
</dbReference>
<gene>
    <name evidence="2" type="ORF">BS47DRAFT_1374308</name>
</gene>